<evidence type="ECO:0000313" key="3">
    <source>
        <dbReference type="Proteomes" id="UP000299102"/>
    </source>
</evidence>
<reference evidence="2 3" key="1">
    <citation type="journal article" date="2019" name="Commun. Biol.">
        <title>The bagworm genome reveals a unique fibroin gene that provides high tensile strength.</title>
        <authorList>
            <person name="Kono N."/>
            <person name="Nakamura H."/>
            <person name="Ohtoshi R."/>
            <person name="Tomita M."/>
            <person name="Numata K."/>
            <person name="Arakawa K."/>
        </authorList>
    </citation>
    <scope>NUCLEOTIDE SEQUENCE [LARGE SCALE GENOMIC DNA]</scope>
</reference>
<feature type="compositionally biased region" description="Basic and acidic residues" evidence="1">
    <location>
        <begin position="121"/>
        <end position="134"/>
    </location>
</feature>
<comment type="caution">
    <text evidence="2">The sequence shown here is derived from an EMBL/GenBank/DDBJ whole genome shotgun (WGS) entry which is preliminary data.</text>
</comment>
<dbReference type="Proteomes" id="UP000299102">
    <property type="component" value="Unassembled WGS sequence"/>
</dbReference>
<dbReference type="AlphaFoldDB" id="A0A4C1TN87"/>
<evidence type="ECO:0000313" key="2">
    <source>
        <dbReference type="EMBL" id="GBP14941.1"/>
    </source>
</evidence>
<sequence>MHRRDGTEIGLVLTPRTKKAAQGNVSVANYTATQLKIVMDSPAVSNAANLTLQKSASAPKILVTSQNVLIATARKTLRLSHQQQKLPCFGRKNPESSQDVARSIAPPSPRHKRMVQNTPRVESEPVKEATREPPKPATAKKTATSAGPLGEDILTIISMLRVVKRPEFAQLAADFRKARSGEDRLMVILRHQDLLNRLEKI</sequence>
<keyword evidence="3" id="KW-1185">Reference proteome</keyword>
<proteinExistence type="predicted"/>
<protein>
    <submittedName>
        <fullName evidence="2">Uncharacterized protein</fullName>
    </submittedName>
</protein>
<feature type="region of interest" description="Disordered" evidence="1">
    <location>
        <begin position="87"/>
        <end position="145"/>
    </location>
</feature>
<dbReference type="EMBL" id="BGZK01000068">
    <property type="protein sequence ID" value="GBP14941.1"/>
    <property type="molecule type" value="Genomic_DNA"/>
</dbReference>
<name>A0A4C1TN87_EUMVA</name>
<gene>
    <name evidence="2" type="ORF">EVAR_6594_1</name>
</gene>
<organism evidence="2 3">
    <name type="scientific">Eumeta variegata</name>
    <name type="common">Bagworm moth</name>
    <name type="synonym">Eumeta japonica</name>
    <dbReference type="NCBI Taxonomy" id="151549"/>
    <lineage>
        <taxon>Eukaryota</taxon>
        <taxon>Metazoa</taxon>
        <taxon>Ecdysozoa</taxon>
        <taxon>Arthropoda</taxon>
        <taxon>Hexapoda</taxon>
        <taxon>Insecta</taxon>
        <taxon>Pterygota</taxon>
        <taxon>Neoptera</taxon>
        <taxon>Endopterygota</taxon>
        <taxon>Lepidoptera</taxon>
        <taxon>Glossata</taxon>
        <taxon>Ditrysia</taxon>
        <taxon>Tineoidea</taxon>
        <taxon>Psychidae</taxon>
        <taxon>Oiketicinae</taxon>
        <taxon>Eumeta</taxon>
    </lineage>
</organism>
<evidence type="ECO:0000256" key="1">
    <source>
        <dbReference type="SAM" id="MobiDB-lite"/>
    </source>
</evidence>
<accession>A0A4C1TN87</accession>